<sequence>MDEPVISFYVLAEIERVDVDKAAPRYLMMSECHNHVAMARREGDRLIQVAGPYSLELIDRLAQNVLAGNSRASTWPEALNALALFVSAFVSLYRRDALRSAAETSGADTAPIAPAPEPAPPACDCTPDARAVPPTHESLFTCTPCGG</sequence>
<accession>A0A5S9NZ38</accession>
<protein>
    <submittedName>
        <fullName evidence="1">Uncharacterized protein</fullName>
    </submittedName>
</protein>
<organism evidence="1 2">
    <name type="scientific">Starkeya nomas</name>
    <dbReference type="NCBI Taxonomy" id="2666134"/>
    <lineage>
        <taxon>Bacteria</taxon>
        <taxon>Pseudomonadati</taxon>
        <taxon>Pseudomonadota</taxon>
        <taxon>Alphaproteobacteria</taxon>
        <taxon>Hyphomicrobiales</taxon>
        <taxon>Xanthobacteraceae</taxon>
        <taxon>Starkeya</taxon>
    </lineage>
</organism>
<dbReference type="AlphaFoldDB" id="A0A5S9NZ38"/>
<evidence type="ECO:0000313" key="1">
    <source>
        <dbReference type="EMBL" id="CAA0096091.1"/>
    </source>
</evidence>
<gene>
    <name evidence="1" type="ORF">STARVERO_01970</name>
</gene>
<dbReference type="EMBL" id="CACSAS010000001">
    <property type="protein sequence ID" value="CAA0096091.1"/>
    <property type="molecule type" value="Genomic_DNA"/>
</dbReference>
<proteinExistence type="predicted"/>
<evidence type="ECO:0000313" key="2">
    <source>
        <dbReference type="Proteomes" id="UP000433050"/>
    </source>
</evidence>
<reference evidence="1 2" key="1">
    <citation type="submission" date="2019-12" db="EMBL/GenBank/DDBJ databases">
        <authorList>
            <person name="Reyes-Prieto M."/>
        </authorList>
    </citation>
    <scope>NUCLEOTIDE SEQUENCE [LARGE SCALE GENOMIC DNA]</scope>
    <source>
        <strain evidence="1">HF14-78462</strain>
    </source>
</reference>
<keyword evidence="2" id="KW-1185">Reference proteome</keyword>
<name>A0A5S9NZ38_9HYPH</name>
<dbReference type="Proteomes" id="UP000433050">
    <property type="component" value="Unassembled WGS sequence"/>
</dbReference>
<dbReference type="RefSeq" id="WP_159598712.1">
    <property type="nucleotide sequence ID" value="NZ_CACSAS010000001.1"/>
</dbReference>